<dbReference type="GO" id="GO:0001607">
    <property type="term" value="F:neuromedin U receptor activity"/>
    <property type="evidence" value="ECO:0007669"/>
    <property type="project" value="Ensembl"/>
</dbReference>
<dbReference type="GO" id="GO:0005929">
    <property type="term" value="C:cilium"/>
    <property type="evidence" value="ECO:0007669"/>
    <property type="project" value="Ensembl"/>
</dbReference>
<evidence type="ECO:0000256" key="11">
    <source>
        <dbReference type="ARBA" id="ARBA00023224"/>
    </source>
</evidence>
<feature type="transmembrane region" description="Helical" evidence="13">
    <location>
        <begin position="75"/>
        <end position="94"/>
    </location>
</feature>
<dbReference type="GO" id="GO:0006821">
    <property type="term" value="P:chloride transport"/>
    <property type="evidence" value="ECO:0007669"/>
    <property type="project" value="Ensembl"/>
</dbReference>
<organism evidence="15 16">
    <name type="scientific">Vombatus ursinus</name>
    <name type="common">Common wombat</name>
    <dbReference type="NCBI Taxonomy" id="29139"/>
    <lineage>
        <taxon>Eukaryota</taxon>
        <taxon>Metazoa</taxon>
        <taxon>Chordata</taxon>
        <taxon>Craniata</taxon>
        <taxon>Vertebrata</taxon>
        <taxon>Euteleostomi</taxon>
        <taxon>Mammalia</taxon>
        <taxon>Metatheria</taxon>
        <taxon>Diprotodontia</taxon>
        <taxon>Vombatidae</taxon>
        <taxon>Vombatus</taxon>
    </lineage>
</organism>
<comment type="similarity">
    <text evidence="12">Belongs to the G-protein coupled receptor 1 family.</text>
</comment>
<dbReference type="PRINTS" id="PR00237">
    <property type="entry name" value="GPCRRHODOPSN"/>
</dbReference>
<keyword evidence="10" id="KW-0325">Glycoprotein</keyword>
<dbReference type="InterPro" id="IPR005391">
    <property type="entry name" value="NeuromedU_rcpt_1"/>
</dbReference>
<reference evidence="15" key="3">
    <citation type="submission" date="2025-09" db="UniProtKB">
        <authorList>
            <consortium name="Ensembl"/>
        </authorList>
    </citation>
    <scope>IDENTIFICATION</scope>
</reference>
<dbReference type="Proteomes" id="UP000314987">
    <property type="component" value="Unassembled WGS sequence"/>
</dbReference>
<keyword evidence="9 12" id="KW-0675">Receptor</keyword>
<dbReference type="OMA" id="QLHVPCR"/>
<dbReference type="PROSITE" id="PS00237">
    <property type="entry name" value="G_PROTEIN_RECEP_F1_1"/>
    <property type="match status" value="1"/>
</dbReference>
<dbReference type="GO" id="GO:0006939">
    <property type="term" value="P:smooth muscle contraction"/>
    <property type="evidence" value="ECO:0007669"/>
    <property type="project" value="Ensembl"/>
</dbReference>
<evidence type="ECO:0000256" key="4">
    <source>
        <dbReference type="ARBA" id="ARBA00022692"/>
    </source>
</evidence>
<dbReference type="GO" id="GO:0007200">
    <property type="term" value="P:phospholipase C-activating G protein-coupled receptor signaling pathway"/>
    <property type="evidence" value="ECO:0007669"/>
    <property type="project" value="Ensembl"/>
</dbReference>
<dbReference type="PRINTS" id="PR01565">
    <property type="entry name" value="NEUROMEDINUR"/>
</dbReference>
<name>A0A4X2M7J8_VOMUR</name>
<dbReference type="STRING" id="29139.ENSVURP00010029527"/>
<comment type="function">
    <text evidence="1">Receptor for the neuromedin-U and neuromedin-S neuropeptides.</text>
</comment>
<protein>
    <submittedName>
        <fullName evidence="15">Neuromedin U receptor 1</fullName>
    </submittedName>
</protein>
<dbReference type="GeneTree" id="ENSGT01120000271823"/>
<accession>A0A4X2M7J8</accession>
<gene>
    <name evidence="15" type="primary">NMUR1</name>
</gene>
<evidence type="ECO:0000256" key="6">
    <source>
        <dbReference type="ARBA" id="ARBA00023040"/>
    </source>
</evidence>
<keyword evidence="8" id="KW-1015">Disulfide bond</keyword>
<keyword evidence="5 13" id="KW-1133">Transmembrane helix</keyword>
<dbReference type="PROSITE" id="PS50262">
    <property type="entry name" value="G_PROTEIN_RECEP_F1_2"/>
    <property type="match status" value="1"/>
</dbReference>
<reference evidence="15" key="2">
    <citation type="submission" date="2025-08" db="UniProtKB">
        <authorList>
            <consortium name="Ensembl"/>
        </authorList>
    </citation>
    <scope>IDENTIFICATION</scope>
</reference>
<dbReference type="Pfam" id="PF00001">
    <property type="entry name" value="7tm_1"/>
    <property type="match status" value="1"/>
</dbReference>
<dbReference type="SUPFAM" id="SSF81321">
    <property type="entry name" value="Family A G protein-coupled receptor-like"/>
    <property type="match status" value="1"/>
</dbReference>
<dbReference type="GO" id="GO:0005886">
    <property type="term" value="C:plasma membrane"/>
    <property type="evidence" value="ECO:0007669"/>
    <property type="project" value="UniProtKB-SubCell"/>
</dbReference>
<evidence type="ECO:0000256" key="2">
    <source>
        <dbReference type="ARBA" id="ARBA00004651"/>
    </source>
</evidence>
<proteinExistence type="inferred from homology"/>
<dbReference type="GO" id="GO:0050850">
    <property type="term" value="P:positive regulation of calcium-mediated signaling"/>
    <property type="evidence" value="ECO:0007669"/>
    <property type="project" value="Ensembl"/>
</dbReference>
<evidence type="ECO:0000256" key="12">
    <source>
        <dbReference type="RuleBase" id="RU000688"/>
    </source>
</evidence>
<evidence type="ECO:0000256" key="8">
    <source>
        <dbReference type="ARBA" id="ARBA00023157"/>
    </source>
</evidence>
<evidence type="ECO:0000256" key="9">
    <source>
        <dbReference type="ARBA" id="ARBA00023170"/>
    </source>
</evidence>
<feature type="domain" description="G-protein coupled receptors family 1 profile" evidence="14">
    <location>
        <begin position="55"/>
        <end position="314"/>
    </location>
</feature>
<keyword evidence="16" id="KW-1185">Reference proteome</keyword>
<dbReference type="InterPro" id="IPR000276">
    <property type="entry name" value="GPCR_Rhodpsn"/>
</dbReference>
<dbReference type="PANTHER" id="PTHR24243">
    <property type="entry name" value="G-PROTEIN COUPLED RECEPTOR"/>
    <property type="match status" value="1"/>
</dbReference>
<keyword evidence="11 12" id="KW-0807">Transducer</keyword>
<sequence length="384" mass="42807">PGTRTNFGGWEAFDPDDLNLTAEDLRLKYLGPPQSRLFGPVCTTYLLIFVVGAAGNALTCLVILRHQAMRTPTNYYLLSLAVSDLLVLLLGMPLELYEMRQNYPFQLGAGGCYFRTLLFETVCLASVLNVTALSVERYVAVVRPLQAKALLTRAHARRVIGTLWAVSVLCSLPNTSLHGIQELEVPGWGVVPNTAICTLVRPRAVYNLVVQGTTLLFFGLPMVTISTLYALIGLRLRRERSAGLGAPPKSPRCLHLVVVLVVVFGVCWAPFHVDRLMWSCVSHWTEELLQAFEYVHVVSGVFFYLSSAANPVLYSLLSSRFRGAFRQALGVRGARQPRTLLPLYQLIFLNLRTMTMALEIFSRTNIPRSFHHTHRVWLPGPSLP</sequence>
<evidence type="ECO:0000313" key="16">
    <source>
        <dbReference type="Proteomes" id="UP000314987"/>
    </source>
</evidence>
<feature type="transmembrane region" description="Helical" evidence="13">
    <location>
        <begin position="253"/>
        <end position="271"/>
    </location>
</feature>
<keyword evidence="4 12" id="KW-0812">Transmembrane</keyword>
<dbReference type="PRINTS" id="PR01566">
    <property type="entry name" value="NEUROMEDNU1R"/>
</dbReference>
<evidence type="ECO:0000313" key="15">
    <source>
        <dbReference type="Ensembl" id="ENSVURP00010029527.1"/>
    </source>
</evidence>
<reference evidence="16" key="1">
    <citation type="submission" date="2018-12" db="EMBL/GenBank/DDBJ databases">
        <authorList>
            <person name="Yazar S."/>
        </authorList>
    </citation>
    <scope>NUCLEOTIDE SEQUENCE [LARGE SCALE GENOMIC DNA]</scope>
</reference>
<dbReference type="PANTHER" id="PTHR24243:SF109">
    <property type="entry name" value="NEUROMEDIN-U RECEPTOR 1"/>
    <property type="match status" value="1"/>
</dbReference>
<dbReference type="Gene3D" id="1.20.1070.10">
    <property type="entry name" value="Rhodopsin 7-helix transmembrane proteins"/>
    <property type="match status" value="1"/>
</dbReference>
<comment type="subcellular location">
    <subcellularLocation>
        <location evidence="2">Cell membrane</location>
        <topology evidence="2">Multi-pass membrane protein</topology>
    </subcellularLocation>
</comment>
<feature type="transmembrane region" description="Helical" evidence="13">
    <location>
        <begin position="156"/>
        <end position="174"/>
    </location>
</feature>
<evidence type="ECO:0000259" key="14">
    <source>
        <dbReference type="PROSITE" id="PS50262"/>
    </source>
</evidence>
<feature type="transmembrane region" description="Helical" evidence="13">
    <location>
        <begin position="37"/>
        <end position="63"/>
    </location>
</feature>
<dbReference type="InterPro" id="IPR017452">
    <property type="entry name" value="GPCR_Rhodpsn_7TM"/>
</dbReference>
<dbReference type="SMART" id="SM01381">
    <property type="entry name" value="7TM_GPCR_Srsx"/>
    <property type="match status" value="1"/>
</dbReference>
<evidence type="ECO:0000256" key="5">
    <source>
        <dbReference type="ARBA" id="ARBA00022989"/>
    </source>
</evidence>
<evidence type="ECO:0000256" key="7">
    <source>
        <dbReference type="ARBA" id="ARBA00023136"/>
    </source>
</evidence>
<dbReference type="AlphaFoldDB" id="A0A4X2M7J8"/>
<keyword evidence="6 12" id="KW-0297">G-protein coupled receptor</keyword>
<feature type="transmembrane region" description="Helical" evidence="13">
    <location>
        <begin position="291"/>
        <end position="317"/>
    </location>
</feature>
<keyword evidence="7 13" id="KW-0472">Membrane</keyword>
<dbReference type="InterPro" id="IPR005390">
    <property type="entry name" value="NeuromedU_rcpt"/>
</dbReference>
<dbReference type="GO" id="GO:0019722">
    <property type="term" value="P:calcium-mediated signaling"/>
    <property type="evidence" value="ECO:0007669"/>
    <property type="project" value="Ensembl"/>
</dbReference>
<dbReference type="GO" id="GO:0042924">
    <property type="term" value="F:neuromedin U binding"/>
    <property type="evidence" value="ECO:0007669"/>
    <property type="project" value="Ensembl"/>
</dbReference>
<evidence type="ECO:0000256" key="10">
    <source>
        <dbReference type="ARBA" id="ARBA00023180"/>
    </source>
</evidence>
<evidence type="ECO:0000256" key="1">
    <source>
        <dbReference type="ARBA" id="ARBA00003593"/>
    </source>
</evidence>
<keyword evidence="3" id="KW-1003">Cell membrane</keyword>
<feature type="transmembrane region" description="Helical" evidence="13">
    <location>
        <begin position="114"/>
        <end position="135"/>
    </location>
</feature>
<feature type="transmembrane region" description="Helical" evidence="13">
    <location>
        <begin position="208"/>
        <end position="232"/>
    </location>
</feature>
<dbReference type="Ensembl" id="ENSVURT00010033634.1">
    <property type="protein sequence ID" value="ENSVURP00010029527.1"/>
    <property type="gene ID" value="ENSVURG00010022587.1"/>
</dbReference>
<evidence type="ECO:0000256" key="3">
    <source>
        <dbReference type="ARBA" id="ARBA00022475"/>
    </source>
</evidence>
<evidence type="ECO:0000256" key="13">
    <source>
        <dbReference type="SAM" id="Phobius"/>
    </source>
</evidence>